<gene>
    <name evidence="1" type="ORF">OEZ85_010510</name>
</gene>
<evidence type="ECO:0000313" key="1">
    <source>
        <dbReference type="EMBL" id="WIA10318.1"/>
    </source>
</evidence>
<dbReference type="Proteomes" id="UP001244341">
    <property type="component" value="Chromosome 2b"/>
</dbReference>
<proteinExistence type="predicted"/>
<sequence>MVQLAQLAAAVRSYQAGDVEGVAHVQQLLLAAVAHQPDDTQYCESLLACVVEAFAAAGDAGKELLDQVLLEVLPQLAPLAALSQGCCQTLSAFCGLAAAAASPRDSITAFLEAMDQLLTLHSLSAPVLQFLCGLMALLPQQLAKLARRKAAFATECLVPVAALAKAHGEVLQGWAAAQLRLAASQSSSSTTAAAPCDSEDVFAGSADDTLRRLDTFLAANWQLYEDFVADILHKVLPGESDAAAAASCKQAACRTLLTGNAGVACGNTAGGL</sequence>
<dbReference type="EMBL" id="CP126209">
    <property type="protein sequence ID" value="WIA10318.1"/>
    <property type="molecule type" value="Genomic_DNA"/>
</dbReference>
<accession>A0ABY8TMH4</accession>
<evidence type="ECO:0000313" key="2">
    <source>
        <dbReference type="Proteomes" id="UP001244341"/>
    </source>
</evidence>
<protein>
    <submittedName>
        <fullName evidence="1">Uncharacterized protein</fullName>
    </submittedName>
</protein>
<name>A0ABY8TMH4_TETOB</name>
<keyword evidence="2" id="KW-1185">Reference proteome</keyword>
<organism evidence="1 2">
    <name type="scientific">Tetradesmus obliquus</name>
    <name type="common">Green alga</name>
    <name type="synonym">Acutodesmus obliquus</name>
    <dbReference type="NCBI Taxonomy" id="3088"/>
    <lineage>
        <taxon>Eukaryota</taxon>
        <taxon>Viridiplantae</taxon>
        <taxon>Chlorophyta</taxon>
        <taxon>core chlorophytes</taxon>
        <taxon>Chlorophyceae</taxon>
        <taxon>CS clade</taxon>
        <taxon>Sphaeropleales</taxon>
        <taxon>Scenedesmaceae</taxon>
        <taxon>Tetradesmus</taxon>
    </lineage>
</organism>
<reference evidence="1 2" key="1">
    <citation type="submission" date="2023-05" db="EMBL/GenBank/DDBJ databases">
        <title>A 100% complete, gapless, phased diploid assembly of the Scenedesmus obliquus UTEX 3031 genome.</title>
        <authorList>
            <person name="Biondi T.C."/>
            <person name="Hanschen E.R."/>
            <person name="Kwon T."/>
            <person name="Eng W."/>
            <person name="Kruse C.P.S."/>
            <person name="Koehler S.I."/>
            <person name="Kunde Y."/>
            <person name="Gleasner C.D."/>
            <person name="You Mak K.T."/>
            <person name="Polle J."/>
            <person name="Hovde B.T."/>
            <person name="Starkenburg S.R."/>
        </authorList>
    </citation>
    <scope>NUCLEOTIDE SEQUENCE [LARGE SCALE GENOMIC DNA]</scope>
    <source>
        <strain evidence="1 2">DOE0152z</strain>
    </source>
</reference>